<organism evidence="2 3">
    <name type="scientific">Ascaris lumbricoides</name>
    <name type="common">Giant roundworm</name>
    <dbReference type="NCBI Taxonomy" id="6252"/>
    <lineage>
        <taxon>Eukaryota</taxon>
        <taxon>Metazoa</taxon>
        <taxon>Ecdysozoa</taxon>
        <taxon>Nematoda</taxon>
        <taxon>Chromadorea</taxon>
        <taxon>Rhabditida</taxon>
        <taxon>Spirurina</taxon>
        <taxon>Ascaridomorpha</taxon>
        <taxon>Ascaridoidea</taxon>
        <taxon>Ascarididae</taxon>
        <taxon>Ascaris</taxon>
    </lineage>
</organism>
<dbReference type="Gene3D" id="3.60.15.10">
    <property type="entry name" value="Ribonuclease Z/Hydroxyacylglutathione hydrolase-like"/>
    <property type="match status" value="1"/>
</dbReference>
<protein>
    <submittedName>
        <fullName evidence="3">Lactamase_B domain-containing protein</fullName>
    </submittedName>
</protein>
<keyword evidence="2" id="KW-1185">Reference proteome</keyword>
<evidence type="ECO:0000313" key="3">
    <source>
        <dbReference type="WBParaSite" id="ALUE_0001517901-mRNA-1"/>
    </source>
</evidence>
<sequence>MAKASVIIDDFIAVDYFGRSPSIKCYFLTHAHADHCCGLNPNPASTLQPHPANILPPDPANTLQPDPTSILRPEPADTPQG</sequence>
<dbReference type="Proteomes" id="UP000036681">
    <property type="component" value="Unplaced"/>
</dbReference>
<reference evidence="3" key="1">
    <citation type="submission" date="2017-02" db="UniProtKB">
        <authorList>
            <consortium name="WormBaseParasite"/>
        </authorList>
    </citation>
    <scope>IDENTIFICATION</scope>
</reference>
<name>A0A0M3IBP7_ASCLU</name>
<proteinExistence type="predicted"/>
<dbReference type="AlphaFoldDB" id="A0A0M3IBP7"/>
<evidence type="ECO:0000313" key="2">
    <source>
        <dbReference type="Proteomes" id="UP000036681"/>
    </source>
</evidence>
<accession>A0A0M3IBP7</accession>
<dbReference type="InterPro" id="IPR036866">
    <property type="entry name" value="RibonucZ/Hydroxyglut_hydro"/>
</dbReference>
<evidence type="ECO:0000256" key="1">
    <source>
        <dbReference type="SAM" id="MobiDB-lite"/>
    </source>
</evidence>
<dbReference type="WBParaSite" id="ALUE_0001517901-mRNA-1">
    <property type="protein sequence ID" value="ALUE_0001517901-mRNA-1"/>
    <property type="gene ID" value="ALUE_0001517901"/>
</dbReference>
<feature type="region of interest" description="Disordered" evidence="1">
    <location>
        <begin position="40"/>
        <end position="81"/>
    </location>
</feature>
<dbReference type="SUPFAM" id="SSF56281">
    <property type="entry name" value="Metallo-hydrolase/oxidoreductase"/>
    <property type="match status" value="1"/>
</dbReference>